<dbReference type="RefSeq" id="WP_085756959.1">
    <property type="nucleotide sequence ID" value="NZ_CP019343.1"/>
</dbReference>
<keyword evidence="1" id="KW-0472">Membrane</keyword>
<feature type="transmembrane region" description="Helical" evidence="1">
    <location>
        <begin position="218"/>
        <end position="238"/>
    </location>
</feature>
<organism evidence="3 4">
    <name type="scientific">Oceanicoccus sagamiensis</name>
    <dbReference type="NCBI Taxonomy" id="716816"/>
    <lineage>
        <taxon>Bacteria</taxon>
        <taxon>Pseudomonadati</taxon>
        <taxon>Pseudomonadota</taxon>
        <taxon>Gammaproteobacteria</taxon>
        <taxon>Cellvibrionales</taxon>
        <taxon>Spongiibacteraceae</taxon>
        <taxon>Oceanicoccus</taxon>
    </lineage>
</organism>
<evidence type="ECO:0000256" key="1">
    <source>
        <dbReference type="SAM" id="Phobius"/>
    </source>
</evidence>
<keyword evidence="4" id="KW-1185">Reference proteome</keyword>
<evidence type="ECO:0000313" key="4">
    <source>
        <dbReference type="Proteomes" id="UP000193450"/>
    </source>
</evidence>
<evidence type="ECO:0000313" key="3">
    <source>
        <dbReference type="EMBL" id="ARN72869.1"/>
    </source>
</evidence>
<protein>
    <recommendedName>
        <fullName evidence="5">PEP-CTERM protein-sorting domain-containing protein</fullName>
    </recommendedName>
</protein>
<dbReference type="AlphaFoldDB" id="A0A1X9NBD9"/>
<feature type="signal peptide" evidence="2">
    <location>
        <begin position="1"/>
        <end position="34"/>
    </location>
</feature>
<keyword evidence="2" id="KW-0732">Signal</keyword>
<name>A0A1X9NBD9_9GAMM</name>
<reference evidence="3 4" key="1">
    <citation type="submission" date="2016-11" db="EMBL/GenBank/DDBJ databases">
        <title>Trade-off between light-utilization and light-protection in marine flavobacteria.</title>
        <authorList>
            <person name="Kumagai Y."/>
        </authorList>
    </citation>
    <scope>NUCLEOTIDE SEQUENCE [LARGE SCALE GENOMIC DNA]</scope>
    <source>
        <strain evidence="3 4">NBRC 107125</strain>
    </source>
</reference>
<feature type="chain" id="PRO_5013185990" description="PEP-CTERM protein-sorting domain-containing protein" evidence="2">
    <location>
        <begin position="35"/>
        <end position="242"/>
    </location>
</feature>
<keyword evidence="1" id="KW-1133">Transmembrane helix</keyword>
<dbReference type="InterPro" id="IPR022472">
    <property type="entry name" value="VPLPA-CTERM"/>
</dbReference>
<gene>
    <name evidence="3" type="ORF">BST96_01360</name>
</gene>
<dbReference type="KEGG" id="osg:BST96_01360"/>
<dbReference type="EMBL" id="CP019343">
    <property type="protein sequence ID" value="ARN72869.1"/>
    <property type="molecule type" value="Genomic_DNA"/>
</dbReference>
<evidence type="ECO:0008006" key="5">
    <source>
        <dbReference type="Google" id="ProtNLM"/>
    </source>
</evidence>
<evidence type="ECO:0000256" key="2">
    <source>
        <dbReference type="SAM" id="SignalP"/>
    </source>
</evidence>
<dbReference type="Proteomes" id="UP000193450">
    <property type="component" value="Chromosome"/>
</dbReference>
<sequence length="242" mass="25821">MKTLIQPIKHAIKRPLTAMVFSAVAIALTSSANAAMVHYEFSGFITSIDDPAGSFGVLSVNDGFTVTYAIDLDEPETNSFIDNDDLGRYVNIDLVNLDVGIYSLTGGNPPGAMFVGNNSLLTQGANAGKRQDTFRIDKWSSGYDAYYSINTLAFLGDLETVGNPTSINSDDIPTSVPSPGSFEINSFKLVGWQPRDETASMLIEGQFRSLTVSVVPSAVPVPAAAWLFGSALIGLAGIKRKK</sequence>
<keyword evidence="1" id="KW-0812">Transmembrane</keyword>
<accession>A0A1X9NBD9</accession>
<dbReference type="NCBIfam" id="TIGR03370">
    <property type="entry name" value="VPLPA-CTERM"/>
    <property type="match status" value="1"/>
</dbReference>
<proteinExistence type="predicted"/>